<evidence type="ECO:0000256" key="1">
    <source>
        <dbReference type="SAM" id="MobiDB-lite"/>
    </source>
</evidence>
<accession>A0ABT2JSM2</accession>
<sequence length="361" mass="39350">MPAHHARQEDRPTPTDLARDQQGIILRTELLAAGVPDRTVSNRCRSGRWQTPLPGVVALHSGALSWDQRYRAALLYAGPRRTAHGTGSRTGPPARSASPTGPGRRRAPGARDGPLLTAPLLTGPAALALYRLKAAPAPEDVREIDVLTPTSSHLASRQWVRVHRTRRMPRPVLMQGRLPVAPLLRAAVDTARLTGPGDRTRTLLHEIVQARGIAPAALAAELRAARLPRRPDLAAVLEELSAGTRSPAEALARTTIRRTDLPQPLWNPTLHLDGDLLAVPDAYWPEHGVLLEVDSRAHHWAVADWERTMARHNRLAALGFRVLHVSPSQLRRTPDEVLTALRTALTTGPHGPLHRISVVPA</sequence>
<feature type="region of interest" description="Disordered" evidence="1">
    <location>
        <begin position="1"/>
        <end position="20"/>
    </location>
</feature>
<feature type="region of interest" description="Disordered" evidence="1">
    <location>
        <begin position="81"/>
        <end position="117"/>
    </location>
</feature>
<reference evidence="3 4" key="1">
    <citation type="submission" date="2021-10" db="EMBL/GenBank/DDBJ databases">
        <title>Streptomyces gossypii sp. nov., isolated from soil collected from cotton field.</title>
        <authorList>
            <person name="Ge X."/>
            <person name="Chen X."/>
            <person name="Liu W."/>
        </authorList>
    </citation>
    <scope>NUCLEOTIDE SEQUENCE [LARGE SCALE GENOMIC DNA]</scope>
    <source>
        <strain evidence="3 4">N2-109</strain>
    </source>
</reference>
<feature type="compositionally biased region" description="Basic and acidic residues" evidence="1">
    <location>
        <begin position="1"/>
        <end position="19"/>
    </location>
</feature>
<dbReference type="Pfam" id="PF13338">
    <property type="entry name" value="AbiEi_4"/>
    <property type="match status" value="1"/>
</dbReference>
<protein>
    <recommendedName>
        <fullName evidence="2">AbiEi antitoxin N-terminal domain-containing protein</fullName>
    </recommendedName>
</protein>
<dbReference type="Proteomes" id="UP001156389">
    <property type="component" value="Unassembled WGS sequence"/>
</dbReference>
<comment type="caution">
    <text evidence="3">The sequence shown here is derived from an EMBL/GenBank/DDBJ whole genome shotgun (WGS) entry which is preliminary data.</text>
</comment>
<gene>
    <name evidence="3" type="ORF">LHJ74_13290</name>
</gene>
<dbReference type="InterPro" id="IPR025159">
    <property type="entry name" value="AbiEi_N"/>
</dbReference>
<dbReference type="EMBL" id="JAJAGO010000005">
    <property type="protein sequence ID" value="MCT2590872.1"/>
    <property type="molecule type" value="Genomic_DNA"/>
</dbReference>
<evidence type="ECO:0000313" key="4">
    <source>
        <dbReference type="Proteomes" id="UP001156389"/>
    </source>
</evidence>
<organism evidence="3 4">
    <name type="scientific">Streptomyces gossypii</name>
    <dbReference type="NCBI Taxonomy" id="2883101"/>
    <lineage>
        <taxon>Bacteria</taxon>
        <taxon>Bacillati</taxon>
        <taxon>Actinomycetota</taxon>
        <taxon>Actinomycetes</taxon>
        <taxon>Kitasatosporales</taxon>
        <taxon>Streptomycetaceae</taxon>
        <taxon>Streptomyces</taxon>
    </lineage>
</organism>
<evidence type="ECO:0000259" key="2">
    <source>
        <dbReference type="Pfam" id="PF13338"/>
    </source>
</evidence>
<name>A0ABT2JSM2_9ACTN</name>
<dbReference type="RefSeq" id="WP_260218181.1">
    <property type="nucleotide sequence ID" value="NZ_JAJAGO010000005.1"/>
</dbReference>
<keyword evidence="4" id="KW-1185">Reference proteome</keyword>
<feature type="domain" description="AbiEi antitoxin N-terminal" evidence="2">
    <location>
        <begin position="16"/>
        <end position="59"/>
    </location>
</feature>
<proteinExistence type="predicted"/>
<evidence type="ECO:0000313" key="3">
    <source>
        <dbReference type="EMBL" id="MCT2590872.1"/>
    </source>
</evidence>